<gene>
    <name evidence="2" type="ORF">X975_01613</name>
</gene>
<evidence type="ECO:0000313" key="3">
    <source>
        <dbReference type="Proteomes" id="UP000054359"/>
    </source>
</evidence>
<reference evidence="2 3" key="1">
    <citation type="submission" date="2013-11" db="EMBL/GenBank/DDBJ databases">
        <title>Genome sequencing of Stegodyphus mimosarum.</title>
        <authorList>
            <person name="Bechsgaard J."/>
        </authorList>
    </citation>
    <scope>NUCLEOTIDE SEQUENCE [LARGE SCALE GENOMIC DNA]</scope>
</reference>
<evidence type="ECO:0000313" key="2">
    <source>
        <dbReference type="EMBL" id="KFM72275.1"/>
    </source>
</evidence>
<dbReference type="EMBL" id="KK118118">
    <property type="protein sequence ID" value="KFM72275.1"/>
    <property type="molecule type" value="Genomic_DNA"/>
</dbReference>
<protein>
    <submittedName>
        <fullName evidence="2">Uncharacterized protein</fullName>
    </submittedName>
</protein>
<keyword evidence="1" id="KW-0472">Membrane</keyword>
<accession>A0A087U4I6</accession>
<keyword evidence="1" id="KW-1133">Transmembrane helix</keyword>
<proteinExistence type="predicted"/>
<organism evidence="2 3">
    <name type="scientific">Stegodyphus mimosarum</name>
    <name type="common">African social velvet spider</name>
    <dbReference type="NCBI Taxonomy" id="407821"/>
    <lineage>
        <taxon>Eukaryota</taxon>
        <taxon>Metazoa</taxon>
        <taxon>Ecdysozoa</taxon>
        <taxon>Arthropoda</taxon>
        <taxon>Chelicerata</taxon>
        <taxon>Arachnida</taxon>
        <taxon>Araneae</taxon>
        <taxon>Araneomorphae</taxon>
        <taxon>Entelegynae</taxon>
        <taxon>Eresoidea</taxon>
        <taxon>Eresidae</taxon>
        <taxon>Stegodyphus</taxon>
    </lineage>
</organism>
<dbReference type="AlphaFoldDB" id="A0A087U4I6"/>
<evidence type="ECO:0000256" key="1">
    <source>
        <dbReference type="SAM" id="Phobius"/>
    </source>
</evidence>
<keyword evidence="1" id="KW-0812">Transmembrane</keyword>
<dbReference type="Proteomes" id="UP000054359">
    <property type="component" value="Unassembled WGS sequence"/>
</dbReference>
<sequence length="44" mass="4895">MLFGIYYTAKKKHSVLGIGFKMINPFCVALLLVLITGLYSTDIT</sequence>
<name>A0A087U4I6_STEMI</name>
<feature type="non-terminal residue" evidence="2">
    <location>
        <position position="44"/>
    </location>
</feature>
<keyword evidence="3" id="KW-1185">Reference proteome</keyword>
<feature type="transmembrane region" description="Helical" evidence="1">
    <location>
        <begin position="20"/>
        <end position="39"/>
    </location>
</feature>